<evidence type="ECO:0000256" key="4">
    <source>
        <dbReference type="SAM" id="MobiDB-lite"/>
    </source>
</evidence>
<comment type="caution">
    <text evidence="5">The sequence shown here is derived from an EMBL/GenBank/DDBJ whole genome shotgun (WGS) entry which is preliminary data.</text>
</comment>
<evidence type="ECO:0000256" key="2">
    <source>
        <dbReference type="ARBA" id="ARBA00022737"/>
    </source>
</evidence>
<feature type="repeat" description="WD" evidence="3">
    <location>
        <begin position="553"/>
        <end position="594"/>
    </location>
</feature>
<feature type="compositionally biased region" description="Basic and acidic residues" evidence="4">
    <location>
        <begin position="396"/>
        <end position="408"/>
    </location>
</feature>
<feature type="region of interest" description="Disordered" evidence="4">
    <location>
        <begin position="693"/>
        <end position="739"/>
    </location>
</feature>
<feature type="repeat" description="WD" evidence="3">
    <location>
        <begin position="468"/>
        <end position="502"/>
    </location>
</feature>
<dbReference type="InterPro" id="IPR019775">
    <property type="entry name" value="WD40_repeat_CS"/>
</dbReference>
<feature type="compositionally biased region" description="Polar residues" evidence="4">
    <location>
        <begin position="360"/>
        <end position="377"/>
    </location>
</feature>
<feature type="compositionally biased region" description="Basic and acidic residues" evidence="4">
    <location>
        <begin position="702"/>
        <end position="723"/>
    </location>
</feature>
<dbReference type="SUPFAM" id="SSF50978">
    <property type="entry name" value="WD40 repeat-like"/>
    <property type="match status" value="1"/>
</dbReference>
<organism evidence="5 6">
    <name type="scientific">Streblomastix strix</name>
    <dbReference type="NCBI Taxonomy" id="222440"/>
    <lineage>
        <taxon>Eukaryota</taxon>
        <taxon>Metamonada</taxon>
        <taxon>Preaxostyla</taxon>
        <taxon>Oxymonadida</taxon>
        <taxon>Streblomastigidae</taxon>
        <taxon>Streblomastix</taxon>
    </lineage>
</organism>
<dbReference type="EMBL" id="SNRW01003946">
    <property type="protein sequence ID" value="KAA6388533.1"/>
    <property type="molecule type" value="Genomic_DNA"/>
</dbReference>
<feature type="compositionally biased region" description="Basic and acidic residues" evidence="4">
    <location>
        <begin position="1270"/>
        <end position="1283"/>
    </location>
</feature>
<feature type="compositionally biased region" description="Low complexity" evidence="4">
    <location>
        <begin position="727"/>
        <end position="739"/>
    </location>
</feature>
<feature type="region of interest" description="Disordered" evidence="4">
    <location>
        <begin position="118"/>
        <end position="154"/>
    </location>
</feature>
<dbReference type="Pfam" id="PF00400">
    <property type="entry name" value="WD40"/>
    <property type="match status" value="2"/>
</dbReference>
<feature type="repeat" description="WD" evidence="3">
    <location>
        <begin position="632"/>
        <end position="673"/>
    </location>
</feature>
<gene>
    <name evidence="5" type="ORF">EZS28_015940</name>
</gene>
<dbReference type="PANTHER" id="PTHR44324">
    <property type="entry name" value="WD40 REPEAT DOMAIN 95"/>
    <property type="match status" value="1"/>
</dbReference>
<protein>
    <submittedName>
        <fullName evidence="5">Uncharacterized protein</fullName>
    </submittedName>
</protein>
<feature type="region of interest" description="Disordered" evidence="4">
    <location>
        <begin position="1223"/>
        <end position="1293"/>
    </location>
</feature>
<dbReference type="InterPro" id="IPR015943">
    <property type="entry name" value="WD40/YVTN_repeat-like_dom_sf"/>
</dbReference>
<feature type="compositionally biased region" description="Basic and acidic residues" evidence="4">
    <location>
        <begin position="329"/>
        <end position="338"/>
    </location>
</feature>
<dbReference type="SMART" id="SM00320">
    <property type="entry name" value="WD40"/>
    <property type="match status" value="6"/>
</dbReference>
<evidence type="ECO:0000256" key="3">
    <source>
        <dbReference type="PROSITE-ProRule" id="PRU00221"/>
    </source>
</evidence>
<dbReference type="PROSITE" id="PS50082">
    <property type="entry name" value="WD_REPEATS_2"/>
    <property type="match status" value="4"/>
</dbReference>
<feature type="compositionally biased region" description="Basic and acidic residues" evidence="4">
    <location>
        <begin position="300"/>
        <end position="313"/>
    </location>
</feature>
<feature type="compositionally biased region" description="Polar residues" evidence="4">
    <location>
        <begin position="1248"/>
        <end position="1258"/>
    </location>
</feature>
<feature type="compositionally biased region" description="Low complexity" evidence="4">
    <location>
        <begin position="1259"/>
        <end position="1269"/>
    </location>
</feature>
<feature type="compositionally biased region" description="Low complexity" evidence="4">
    <location>
        <begin position="1232"/>
        <end position="1243"/>
    </location>
</feature>
<dbReference type="Gene3D" id="2.130.10.10">
    <property type="entry name" value="YVTN repeat-like/Quinoprotein amine dehydrogenase"/>
    <property type="match status" value="1"/>
</dbReference>
<dbReference type="InterPro" id="IPR036322">
    <property type="entry name" value="WD40_repeat_dom_sf"/>
</dbReference>
<dbReference type="OrthoDB" id="75172at2759"/>
<dbReference type="PROSITE" id="PS50294">
    <property type="entry name" value="WD_REPEATS_REGION"/>
    <property type="match status" value="2"/>
</dbReference>
<keyword evidence="2" id="KW-0677">Repeat</keyword>
<dbReference type="Proteomes" id="UP000324800">
    <property type="component" value="Unassembled WGS sequence"/>
</dbReference>
<evidence type="ECO:0000313" key="6">
    <source>
        <dbReference type="Proteomes" id="UP000324800"/>
    </source>
</evidence>
<feature type="compositionally biased region" description="Polar residues" evidence="4">
    <location>
        <begin position="386"/>
        <end position="395"/>
    </location>
</feature>
<reference evidence="5 6" key="1">
    <citation type="submission" date="2019-03" db="EMBL/GenBank/DDBJ databases">
        <title>Single cell metagenomics reveals metabolic interactions within the superorganism composed of flagellate Streblomastix strix and complex community of Bacteroidetes bacteria on its surface.</title>
        <authorList>
            <person name="Treitli S.C."/>
            <person name="Kolisko M."/>
            <person name="Husnik F."/>
            <person name="Keeling P."/>
            <person name="Hampl V."/>
        </authorList>
    </citation>
    <scope>NUCLEOTIDE SEQUENCE [LARGE SCALE GENOMIC DNA]</scope>
    <source>
        <strain evidence="5">ST1C</strain>
    </source>
</reference>
<evidence type="ECO:0000256" key="1">
    <source>
        <dbReference type="ARBA" id="ARBA00022574"/>
    </source>
</evidence>
<feature type="compositionally biased region" description="Basic and acidic residues" evidence="4">
    <location>
        <begin position="134"/>
        <end position="154"/>
    </location>
</feature>
<dbReference type="InterPro" id="IPR051242">
    <property type="entry name" value="WD-EF-hand_domain"/>
</dbReference>
<name>A0A5J4W242_9EUKA</name>
<accession>A0A5J4W242</accession>
<keyword evidence="1 3" id="KW-0853">WD repeat</keyword>
<evidence type="ECO:0000313" key="5">
    <source>
        <dbReference type="EMBL" id="KAA6388533.1"/>
    </source>
</evidence>
<sequence length="1445" mass="166032">MIEQELAERKEKMRISQLNIMKFEEERRKMIDNEMFAIRDAFILKDRSLQYDEYARTPVTLSSKLSHFYPPGKTRRQLKQQSINKFLINTMIGGQKYKFPTFLAGFYPVEGVDEQVKVKDKNKENEKEEEINKDEENGDQKKKESKLDEKEDINKQEKEIRHFGLCMEELPFFELPPGGDQQLSDVKKQAMESSQQLFLHRLQRRKNWNGQTIHLKTSSTVMEAMENKIYVQTLTVMPDSGWIVVVGSDRRITFYDPESLKPRGVGGVFGKKLNQHLNKTEQSEAVQLTKKKEEIKESLQLDETTKKKREDNKKKKMERKLKLQQLRQQLKEGEEGGGKDGQYNSKSNSNEDDESESDSYTGELSDSFTDSQETNENGKQKKHQSKNNTIQSVHSSDSDTTKRKLSKKEKWILKQKQKELEDKDKRKQYREMWKWKDKEREEKELQKKQLQVWQTDMGLRFRGVTWQYQCHDQHVTQLIYVPIISALLSSSLDGNVKVYDLEKLTEKFKLKKRHTKGIKCLAWSQRFKIFASGGFDNQIILWDPFGQRSIARLSGHSQAIISIVFDDNSGLLVSISDDRTIRMWDIMTQLCIQRLSSYDDVIGFVFKQVYIDMNNIVNIWCPQTGRNQFRFNAQHDESISSACLDETQRRLITGCIKGVVKIWNLSRGVLLKQYLQREEKSVADWRKEIEREQEAKQQQGKEQVDENDKNIVKRKEQDQERIQIHKSPSTQQSQQNQQFKSISYKSFKGNQIISKVDSGMGIDWIQNYLGGDSVGITGVASDINNNSSLIGGKQGLGSSLDDDLDNAITIGGQQTNNQTIDTNELYGIPSLSSSSTEPVLTSAQQIITLKGMSTQQRVQAALKSGAALGIIQKETGFQPSRILSLCYGSTKMNTKIILCSGSKRMLKAIDDSDSIMVGERVIHSRFSRKYSENVISVTFQEPNYVVAASDNGALIAWNADTGSEKVVIKRPILDEDGNFIQGVQGQYWGSQNQQTQLIQIKQPVQIQTVQPSKNKSSPNTILIQNQEYDGIKSDENDDKQSIRLYSVSQGLLLAQIDIERQAGQFTFDIAGTHLVFATSDGAVLVFLVDVIIRVITERQAIEQNQNLCLFMQTIDDINKAIQQAESQVFEKPVSFLSRPASVMSFSSQSLVALQQLNPGNVINFSKVAQDLIQESTDQQTGKVYYKNPPIIHYTDILLHYFRVSKEDINAICLIPIENLPATQASKRRPASRKSSIMSSQQSKLKYSYTENQEDNVSVNINENEGINEENINKQNEKENKQDNENSDYIIEDDKDKEIQYSDSEFDGELDDAFDSNDEEMEKELEKEAFLSRRHQTVMTPELQNDWHYFEEKLVLKRQKKFERKLERPINVTSLFIAIAYNQYIALYSLCGGLIGSYGSVLNQNANQQPIWIICISLEVNRCSKTIDIKQKTQNKNERERRIIEN</sequence>
<feature type="repeat" description="WD" evidence="3">
    <location>
        <begin position="511"/>
        <end position="543"/>
    </location>
</feature>
<dbReference type="PANTHER" id="PTHR44324:SF4">
    <property type="entry name" value="WD40 REPEAT DOMAIN 95"/>
    <property type="match status" value="1"/>
</dbReference>
<proteinExistence type="predicted"/>
<dbReference type="PROSITE" id="PS00678">
    <property type="entry name" value="WD_REPEATS_1"/>
    <property type="match status" value="1"/>
</dbReference>
<feature type="region of interest" description="Disordered" evidence="4">
    <location>
        <begin position="300"/>
        <end position="408"/>
    </location>
</feature>
<dbReference type="InterPro" id="IPR001680">
    <property type="entry name" value="WD40_rpt"/>
</dbReference>